<name>A0A8S3JTL1_9BILA</name>
<evidence type="ECO:0000313" key="3">
    <source>
        <dbReference type="Proteomes" id="UP000676336"/>
    </source>
</evidence>
<feature type="compositionally biased region" description="Polar residues" evidence="1">
    <location>
        <begin position="1"/>
        <end position="15"/>
    </location>
</feature>
<feature type="region of interest" description="Disordered" evidence="1">
    <location>
        <begin position="1"/>
        <end position="20"/>
    </location>
</feature>
<evidence type="ECO:0000256" key="1">
    <source>
        <dbReference type="SAM" id="MobiDB-lite"/>
    </source>
</evidence>
<comment type="caution">
    <text evidence="2">The sequence shown here is derived from an EMBL/GenBank/DDBJ whole genome shotgun (WGS) entry which is preliminary data.</text>
</comment>
<dbReference type="Proteomes" id="UP000676336">
    <property type="component" value="Unassembled WGS sequence"/>
</dbReference>
<dbReference type="EMBL" id="CAJOBI010349127">
    <property type="protein sequence ID" value="CAF5219993.1"/>
    <property type="molecule type" value="Genomic_DNA"/>
</dbReference>
<accession>A0A8S3JTL1</accession>
<feature type="non-terminal residue" evidence="2">
    <location>
        <position position="1"/>
    </location>
</feature>
<organism evidence="2 3">
    <name type="scientific">Rotaria magnacalcarata</name>
    <dbReference type="NCBI Taxonomy" id="392030"/>
    <lineage>
        <taxon>Eukaryota</taxon>
        <taxon>Metazoa</taxon>
        <taxon>Spiralia</taxon>
        <taxon>Gnathifera</taxon>
        <taxon>Rotifera</taxon>
        <taxon>Eurotatoria</taxon>
        <taxon>Bdelloidea</taxon>
        <taxon>Philodinida</taxon>
        <taxon>Philodinidae</taxon>
        <taxon>Rotaria</taxon>
    </lineage>
</organism>
<protein>
    <submittedName>
        <fullName evidence="2">Uncharacterized protein</fullName>
    </submittedName>
</protein>
<evidence type="ECO:0000313" key="2">
    <source>
        <dbReference type="EMBL" id="CAF5219993.1"/>
    </source>
</evidence>
<gene>
    <name evidence="2" type="ORF">SMN809_LOCUS81679</name>
</gene>
<reference evidence="2" key="1">
    <citation type="submission" date="2021-02" db="EMBL/GenBank/DDBJ databases">
        <authorList>
            <person name="Nowell W R."/>
        </authorList>
    </citation>
    <scope>NUCLEOTIDE SEQUENCE</scope>
</reference>
<proteinExistence type="predicted"/>
<sequence>MFSTRISSTTTNTFQHHSAPSAPSALSVLCSKFWCLEPALFPLIERRAPIPSSPLIDFRVTFDQISFIIDQSDTDEKGYIHACRRFRSIQPEIDIDSLKPIHDIWSFGLFIYPLTLPEPI</sequence>
<dbReference type="AlphaFoldDB" id="A0A8S3JTL1"/>